<dbReference type="Proteomes" id="UP000198670">
    <property type="component" value="Unassembled WGS sequence"/>
</dbReference>
<gene>
    <name evidence="1" type="ORF">SAMN05444682_101771</name>
</gene>
<dbReference type="STRING" id="1477437.SAMN05444682_101771"/>
<keyword evidence="2" id="KW-1185">Reference proteome</keyword>
<dbReference type="RefSeq" id="WP_090624342.1">
    <property type="nucleotide sequence ID" value="NZ_FOQO01000001.1"/>
</dbReference>
<evidence type="ECO:0000313" key="2">
    <source>
        <dbReference type="Proteomes" id="UP000198670"/>
    </source>
</evidence>
<dbReference type="OrthoDB" id="1093417at2"/>
<reference evidence="1 2" key="1">
    <citation type="submission" date="2016-10" db="EMBL/GenBank/DDBJ databases">
        <authorList>
            <person name="de Groot N.N."/>
        </authorList>
    </citation>
    <scope>NUCLEOTIDE SEQUENCE [LARGE SCALE GENOMIC DNA]</scope>
    <source>
        <strain evidence="1 2">RK1</strain>
    </source>
</reference>
<accession>A0A1I3E5K1</accession>
<name>A0A1I3E5K1_9SPHI</name>
<dbReference type="AlphaFoldDB" id="A0A1I3E5K1"/>
<protein>
    <submittedName>
        <fullName evidence="1">Uncharacterized protein</fullName>
    </submittedName>
</protein>
<proteinExistence type="predicted"/>
<sequence>MDNYAHKLFFIPSGDPYKDSQGNWVNPAESTEWLPATDMEVDCRDQPNDKGTSTTVVDGDVLEFGSIVFCELDIPNLKRGDRIRVIMDGAVRLVGAVKRFSRDYFHCRIWV</sequence>
<dbReference type="EMBL" id="FOQO01000001">
    <property type="protein sequence ID" value="SFH94158.1"/>
    <property type="molecule type" value="Genomic_DNA"/>
</dbReference>
<evidence type="ECO:0000313" key="1">
    <source>
        <dbReference type="EMBL" id="SFH94158.1"/>
    </source>
</evidence>
<organism evidence="1 2">
    <name type="scientific">Parapedobacter indicus</name>
    <dbReference type="NCBI Taxonomy" id="1477437"/>
    <lineage>
        <taxon>Bacteria</taxon>
        <taxon>Pseudomonadati</taxon>
        <taxon>Bacteroidota</taxon>
        <taxon>Sphingobacteriia</taxon>
        <taxon>Sphingobacteriales</taxon>
        <taxon>Sphingobacteriaceae</taxon>
        <taxon>Parapedobacter</taxon>
    </lineage>
</organism>